<dbReference type="WBParaSite" id="jg335">
    <property type="protein sequence ID" value="jg335"/>
    <property type="gene ID" value="jg335"/>
</dbReference>
<reference evidence="4" key="1">
    <citation type="submission" date="2022-11" db="UniProtKB">
        <authorList>
            <consortium name="WormBaseParasite"/>
        </authorList>
    </citation>
    <scope>IDENTIFICATION</scope>
</reference>
<dbReference type="AlphaFoldDB" id="A0A915E915"/>
<keyword evidence="3" id="KW-1185">Reference proteome</keyword>
<evidence type="ECO:0000256" key="2">
    <source>
        <dbReference type="SAM" id="SignalP"/>
    </source>
</evidence>
<keyword evidence="2" id="KW-0732">Signal</keyword>
<feature type="signal peptide" evidence="2">
    <location>
        <begin position="1"/>
        <end position="22"/>
    </location>
</feature>
<feature type="compositionally biased region" description="Basic residues" evidence="1">
    <location>
        <begin position="62"/>
        <end position="71"/>
    </location>
</feature>
<organism evidence="3 4">
    <name type="scientific">Ditylenchus dipsaci</name>
    <dbReference type="NCBI Taxonomy" id="166011"/>
    <lineage>
        <taxon>Eukaryota</taxon>
        <taxon>Metazoa</taxon>
        <taxon>Ecdysozoa</taxon>
        <taxon>Nematoda</taxon>
        <taxon>Chromadorea</taxon>
        <taxon>Rhabditida</taxon>
        <taxon>Tylenchina</taxon>
        <taxon>Tylenchomorpha</taxon>
        <taxon>Sphaerularioidea</taxon>
        <taxon>Anguinidae</taxon>
        <taxon>Anguininae</taxon>
        <taxon>Ditylenchus</taxon>
    </lineage>
</organism>
<dbReference type="Proteomes" id="UP000887574">
    <property type="component" value="Unplaced"/>
</dbReference>
<name>A0A915E915_9BILA</name>
<feature type="region of interest" description="Disordered" evidence="1">
    <location>
        <begin position="52"/>
        <end position="71"/>
    </location>
</feature>
<evidence type="ECO:0000256" key="1">
    <source>
        <dbReference type="SAM" id="MobiDB-lite"/>
    </source>
</evidence>
<sequence>MRKTAKLMPRTILLVHLLSSLGEEKKTWQDTQTEDEKQETVVVAARRLLSRANFESKPSSPPKKKHSEFAL</sequence>
<proteinExistence type="predicted"/>
<evidence type="ECO:0000313" key="3">
    <source>
        <dbReference type="Proteomes" id="UP000887574"/>
    </source>
</evidence>
<feature type="chain" id="PRO_5037838967" evidence="2">
    <location>
        <begin position="23"/>
        <end position="71"/>
    </location>
</feature>
<evidence type="ECO:0000313" key="4">
    <source>
        <dbReference type="WBParaSite" id="jg335"/>
    </source>
</evidence>
<protein>
    <submittedName>
        <fullName evidence="4">Secreted protein</fullName>
    </submittedName>
</protein>
<accession>A0A915E915</accession>